<dbReference type="Pfam" id="PF07732">
    <property type="entry name" value="Cu-oxidase_3"/>
    <property type="match status" value="1"/>
</dbReference>
<evidence type="ECO:0000256" key="1">
    <source>
        <dbReference type="ARBA" id="ARBA00022723"/>
    </source>
</evidence>
<keyword evidence="2" id="KW-0560">Oxidoreductase</keyword>
<evidence type="ECO:0000313" key="7">
    <source>
        <dbReference type="EMBL" id="KES08636.1"/>
    </source>
</evidence>
<evidence type="ECO:0000313" key="8">
    <source>
        <dbReference type="Proteomes" id="UP000028341"/>
    </source>
</evidence>
<proteinExistence type="predicted"/>
<dbReference type="GO" id="GO:0005507">
    <property type="term" value="F:copper ion binding"/>
    <property type="evidence" value="ECO:0007669"/>
    <property type="project" value="InterPro"/>
</dbReference>
<dbReference type="SUPFAM" id="SSF49503">
    <property type="entry name" value="Cupredoxins"/>
    <property type="match status" value="3"/>
</dbReference>
<dbReference type="RefSeq" id="WP_037926239.1">
    <property type="nucleotide sequence ID" value="NZ_JBFADL010000037.1"/>
</dbReference>
<dbReference type="InterPro" id="IPR002355">
    <property type="entry name" value="Cu_oxidase_Cu_BS"/>
</dbReference>
<name>A0A081XYL3_STRTO</name>
<dbReference type="Gene3D" id="2.60.40.420">
    <property type="entry name" value="Cupredoxins - blue copper proteins"/>
    <property type="match status" value="3"/>
</dbReference>
<feature type="domain" description="Plastocyanin-like" evidence="5">
    <location>
        <begin position="550"/>
        <end position="647"/>
    </location>
</feature>
<feature type="transmembrane region" description="Helical" evidence="4">
    <location>
        <begin position="106"/>
        <end position="127"/>
    </location>
</feature>
<feature type="transmembrane region" description="Helical" evidence="4">
    <location>
        <begin position="133"/>
        <end position="151"/>
    </location>
</feature>
<keyword evidence="8" id="KW-1185">Reference proteome</keyword>
<dbReference type="STRING" id="55952.BU52_00895"/>
<feature type="compositionally biased region" description="Basic and acidic residues" evidence="3">
    <location>
        <begin position="159"/>
        <end position="175"/>
    </location>
</feature>
<dbReference type="GO" id="GO:0016491">
    <property type="term" value="F:oxidoreductase activity"/>
    <property type="evidence" value="ECO:0007669"/>
    <property type="project" value="UniProtKB-KW"/>
</dbReference>
<accession>A0A081XYL3</accession>
<keyword evidence="1" id="KW-0479">Metal-binding</keyword>
<dbReference type="EMBL" id="JFCB01000001">
    <property type="protein sequence ID" value="KES08636.1"/>
    <property type="molecule type" value="Genomic_DNA"/>
</dbReference>
<dbReference type="PANTHER" id="PTHR11709">
    <property type="entry name" value="MULTI-COPPER OXIDASE"/>
    <property type="match status" value="1"/>
</dbReference>
<feature type="region of interest" description="Disordered" evidence="3">
    <location>
        <begin position="156"/>
        <end position="177"/>
    </location>
</feature>
<dbReference type="CDD" id="cd04202">
    <property type="entry name" value="CuRO_D2_2dMcoN_like"/>
    <property type="match status" value="1"/>
</dbReference>
<dbReference type="eggNOG" id="COG2132">
    <property type="taxonomic scope" value="Bacteria"/>
</dbReference>
<sequence>MTTAQLILLDHGVALAGVASWFGAGVAAALRRHRLGLGLLVGAVLVTLVRVATVSVLAGRGWWFVAEKALLGLPLLCVAGTAAVVIAGPGLWAARRTSGERLPASCAVSLLTAACAALAGLVVTFAAGYPLTWPTALITVSSVAACALLTARAMTGEAQDEKQDEEQRAEPDRRSALTRRRFVNTAVGVAALGAGGTGAVLMSGSTDSVVTGGGPAHPSGSGTALSVADLRGPGKPSPDGAVRRHVLTAKTATVRLDSGREIDAWTYDGRLPGPALTATEGDVIEVTLRNDDIDDGVTLHWHGYDVACGEDGVPGLTQHAVGPGEEFVYRFRADQVGTYWYHTHEASDPGVRKGLYGTLVVTPREARRTDQDGGGRERLDLTLPVHTFAGAVVVGDRDGRAGHTAAPGTAVRLRLVNTDSDPHRVALSGTSFRVAAVDGRDLNRPGPVREVSLRLPAGGRYDLVFVMPDTAVALVLDDDREKGVWLRPGDAGHEPRTEDTSGWPELDLLRYGTPARLPFDPDTADREFTLVLDRAVAMVDGRPSYAQAVNGLGHPSIPDLLVAEGDVVRFTVVNRSLETHPWHLHGHPVLILSRDGSRCSGSPLWMDTFDVRPGEVWEVAFKADNPGIWMNHCHNLPHAEQGMMLHVSYDGVTTPFADGHAGHG</sequence>
<feature type="transmembrane region" description="Helical" evidence="4">
    <location>
        <begin position="182"/>
        <end position="202"/>
    </location>
</feature>
<organism evidence="7 8">
    <name type="scientific">Streptomyces toyocaensis</name>
    <dbReference type="NCBI Taxonomy" id="55952"/>
    <lineage>
        <taxon>Bacteria</taxon>
        <taxon>Bacillati</taxon>
        <taxon>Actinomycetota</taxon>
        <taxon>Actinomycetes</taxon>
        <taxon>Kitasatosporales</taxon>
        <taxon>Streptomycetaceae</taxon>
        <taxon>Streptomyces</taxon>
    </lineage>
</organism>
<dbReference type="Pfam" id="PF07731">
    <property type="entry name" value="Cu-oxidase_2"/>
    <property type="match status" value="1"/>
</dbReference>
<evidence type="ECO:0000259" key="6">
    <source>
        <dbReference type="Pfam" id="PF07732"/>
    </source>
</evidence>
<evidence type="ECO:0000256" key="4">
    <source>
        <dbReference type="SAM" id="Phobius"/>
    </source>
</evidence>
<feature type="transmembrane region" description="Helical" evidence="4">
    <location>
        <begin position="37"/>
        <end position="58"/>
    </location>
</feature>
<reference evidence="7" key="1">
    <citation type="submission" date="2014-02" db="EMBL/GenBank/DDBJ databases">
        <title>The genome announcement of Streptomyces toyocaensis NRRL15009.</title>
        <authorList>
            <person name="Hong H.-J."/>
            <person name="Kwun M.J."/>
        </authorList>
    </citation>
    <scope>NUCLEOTIDE SEQUENCE [LARGE SCALE GENOMIC DNA]</scope>
    <source>
        <strain evidence="7">NRRL 15009</strain>
    </source>
</reference>
<comment type="caution">
    <text evidence="7">The sequence shown here is derived from an EMBL/GenBank/DDBJ whole genome shotgun (WGS) entry which is preliminary data.</text>
</comment>
<feature type="transmembrane region" description="Helical" evidence="4">
    <location>
        <begin position="70"/>
        <end position="94"/>
    </location>
</feature>
<evidence type="ECO:0000256" key="3">
    <source>
        <dbReference type="SAM" id="MobiDB-lite"/>
    </source>
</evidence>
<gene>
    <name evidence="7" type="ORF">BU52_00895</name>
</gene>
<feature type="domain" description="Plastocyanin-like" evidence="6">
    <location>
        <begin position="250"/>
        <end position="365"/>
    </location>
</feature>
<dbReference type="InterPro" id="IPR011706">
    <property type="entry name" value="Cu-oxidase_C"/>
</dbReference>
<dbReference type="InterPro" id="IPR008972">
    <property type="entry name" value="Cupredoxin"/>
</dbReference>
<keyword evidence="4" id="KW-0812">Transmembrane</keyword>
<evidence type="ECO:0000259" key="5">
    <source>
        <dbReference type="Pfam" id="PF07731"/>
    </source>
</evidence>
<keyword evidence="4" id="KW-1133">Transmembrane helix</keyword>
<dbReference type="Proteomes" id="UP000028341">
    <property type="component" value="Unassembled WGS sequence"/>
</dbReference>
<dbReference type="InterPro" id="IPR045087">
    <property type="entry name" value="Cu-oxidase_fam"/>
</dbReference>
<keyword evidence="4" id="KW-0472">Membrane</keyword>
<dbReference type="OrthoDB" id="345021at2"/>
<dbReference type="InterPro" id="IPR011707">
    <property type="entry name" value="Cu-oxidase-like_N"/>
</dbReference>
<dbReference type="PROSITE" id="PS00080">
    <property type="entry name" value="MULTICOPPER_OXIDASE2"/>
    <property type="match status" value="1"/>
</dbReference>
<protein>
    <submittedName>
        <fullName evidence="7">Multicopper oxidase</fullName>
    </submittedName>
</protein>
<feature type="transmembrane region" description="Helical" evidence="4">
    <location>
        <begin position="12"/>
        <end position="30"/>
    </location>
</feature>
<dbReference type="AlphaFoldDB" id="A0A081XYL3"/>
<evidence type="ECO:0000256" key="2">
    <source>
        <dbReference type="ARBA" id="ARBA00023002"/>
    </source>
</evidence>